<evidence type="ECO:0000256" key="14">
    <source>
        <dbReference type="ARBA" id="ARBA00022842"/>
    </source>
</evidence>
<keyword evidence="11" id="KW-0479">Metal-binding</keyword>
<proteinExistence type="inferred from homology"/>
<dbReference type="InterPro" id="IPR001645">
    <property type="entry name" value="Folylpolyglutamate_synth"/>
</dbReference>
<dbReference type="UniPathway" id="UPA00077">
    <property type="reaction ID" value="UER00157"/>
</dbReference>
<comment type="pathway">
    <text evidence="3">Cofactor biosynthesis; tetrahydrofolate biosynthesis; 7,8-dihydrofolate from 2-amino-4-hydroxy-6-hydroxymethyl-7,8-dihydropteridine diphosphate and 4-aminobenzoate: step 2/2.</text>
</comment>
<name>A0A0W0ZEG1_9GAMM</name>
<dbReference type="EC" id="6.3.2.12" evidence="7"/>
<feature type="domain" description="Mur ligase C-terminal" evidence="24">
    <location>
        <begin position="337"/>
        <end position="457"/>
    </location>
</feature>
<evidence type="ECO:0000256" key="13">
    <source>
        <dbReference type="ARBA" id="ARBA00022840"/>
    </source>
</evidence>
<evidence type="ECO:0000256" key="8">
    <source>
        <dbReference type="ARBA" id="ARBA00013025"/>
    </source>
</evidence>
<dbReference type="Gene3D" id="3.90.190.20">
    <property type="entry name" value="Mur ligase, C-terminal domain"/>
    <property type="match status" value="1"/>
</dbReference>
<evidence type="ECO:0000256" key="12">
    <source>
        <dbReference type="ARBA" id="ARBA00022741"/>
    </source>
</evidence>
<dbReference type="PROSITE" id="PS01012">
    <property type="entry name" value="FOLYLPOLYGLU_SYNT_2"/>
    <property type="match status" value="1"/>
</dbReference>
<evidence type="ECO:0000256" key="5">
    <source>
        <dbReference type="ARBA" id="ARBA00008276"/>
    </source>
</evidence>
<protein>
    <recommendedName>
        <fullName evidence="9">Dihydrofolate synthase/folylpolyglutamate synthase</fullName>
        <ecNumber evidence="7">6.3.2.12</ecNumber>
        <ecNumber evidence="8">6.3.2.17</ecNumber>
    </recommendedName>
    <alternativeName>
        <fullName evidence="18">Folylpoly-gamma-glutamate synthetase-dihydrofolate synthetase</fullName>
    </alternativeName>
    <alternativeName>
        <fullName evidence="16">Folylpolyglutamate synthetase</fullName>
    </alternativeName>
    <alternativeName>
        <fullName evidence="17">Tetrahydrofolylpolyglutamate synthase</fullName>
    </alternativeName>
</protein>
<dbReference type="PIRSF" id="PIRSF001563">
    <property type="entry name" value="Folylpolyglu_synth"/>
    <property type="match status" value="1"/>
</dbReference>
<keyword evidence="14" id="KW-0460">Magnesium</keyword>
<dbReference type="InterPro" id="IPR018109">
    <property type="entry name" value="Folylpolyglutamate_synth_CS"/>
</dbReference>
<feature type="domain" description="Mur ligase central" evidence="25">
    <location>
        <begin position="97"/>
        <end position="240"/>
    </location>
</feature>
<comment type="caution">
    <text evidence="26">The sequence shown here is derived from an EMBL/GenBank/DDBJ whole genome shotgun (WGS) entry which is preliminary data.</text>
</comment>
<keyword evidence="13" id="KW-0067">ATP-binding</keyword>
<evidence type="ECO:0000256" key="7">
    <source>
        <dbReference type="ARBA" id="ARBA00013023"/>
    </source>
</evidence>
<evidence type="ECO:0000256" key="11">
    <source>
        <dbReference type="ARBA" id="ARBA00022723"/>
    </source>
</evidence>
<dbReference type="GO" id="GO:0008841">
    <property type="term" value="F:dihydrofolate synthase activity"/>
    <property type="evidence" value="ECO:0007669"/>
    <property type="project" value="UniProtKB-EC"/>
</dbReference>
<evidence type="ECO:0000256" key="22">
    <source>
        <dbReference type="ARBA" id="ARBA00049161"/>
    </source>
</evidence>
<evidence type="ECO:0000256" key="17">
    <source>
        <dbReference type="ARBA" id="ARBA00030592"/>
    </source>
</evidence>
<dbReference type="SUPFAM" id="SSF53244">
    <property type="entry name" value="MurD-like peptide ligases, peptide-binding domain"/>
    <property type="match status" value="1"/>
</dbReference>
<comment type="cofactor">
    <cofactor evidence="1">
        <name>Mg(2+)</name>
        <dbReference type="ChEBI" id="CHEBI:18420"/>
    </cofactor>
</comment>
<organism evidence="26 27">
    <name type="scientific">Legionella steelei</name>
    <dbReference type="NCBI Taxonomy" id="947033"/>
    <lineage>
        <taxon>Bacteria</taxon>
        <taxon>Pseudomonadati</taxon>
        <taxon>Pseudomonadota</taxon>
        <taxon>Gammaproteobacteria</taxon>
        <taxon>Legionellales</taxon>
        <taxon>Legionellaceae</taxon>
        <taxon>Legionella</taxon>
    </lineage>
</organism>
<dbReference type="GO" id="GO:0046872">
    <property type="term" value="F:metal ion binding"/>
    <property type="evidence" value="ECO:0007669"/>
    <property type="project" value="UniProtKB-KW"/>
</dbReference>
<dbReference type="EMBL" id="LNYY01000021">
    <property type="protein sequence ID" value="KTD67415.1"/>
    <property type="molecule type" value="Genomic_DNA"/>
</dbReference>
<evidence type="ECO:0000256" key="20">
    <source>
        <dbReference type="ARBA" id="ARBA00047808"/>
    </source>
</evidence>
<evidence type="ECO:0000256" key="9">
    <source>
        <dbReference type="ARBA" id="ARBA00019357"/>
    </source>
</evidence>
<comment type="catalytic activity">
    <reaction evidence="22">
        <text>7,8-dihydropteroate + L-glutamate + ATP = 7,8-dihydrofolate + ADP + phosphate + H(+)</text>
        <dbReference type="Rhea" id="RHEA:23584"/>
        <dbReference type="ChEBI" id="CHEBI:15378"/>
        <dbReference type="ChEBI" id="CHEBI:17839"/>
        <dbReference type="ChEBI" id="CHEBI:29985"/>
        <dbReference type="ChEBI" id="CHEBI:30616"/>
        <dbReference type="ChEBI" id="CHEBI:43474"/>
        <dbReference type="ChEBI" id="CHEBI:57451"/>
        <dbReference type="ChEBI" id="CHEBI:456216"/>
        <dbReference type="EC" id="6.3.2.12"/>
    </reaction>
</comment>
<dbReference type="EC" id="6.3.2.17" evidence="8"/>
<dbReference type="NCBIfam" id="TIGR01499">
    <property type="entry name" value="folC"/>
    <property type="match status" value="1"/>
</dbReference>
<dbReference type="PATRIC" id="fig|947033.5.peg.3849"/>
<dbReference type="Pfam" id="PF08245">
    <property type="entry name" value="Mur_ligase_M"/>
    <property type="match status" value="1"/>
</dbReference>
<feature type="compositionally biased region" description="Basic and acidic residues" evidence="23">
    <location>
        <begin position="12"/>
        <end position="37"/>
    </location>
</feature>
<comment type="catalytic activity">
    <reaction evidence="20">
        <text>10-formyltetrahydrofolyl-(gamma-L-Glu)(n) + L-glutamate + ATP = 10-formyltetrahydrofolyl-(gamma-L-Glu)(n+1) + ADP + phosphate + H(+)</text>
        <dbReference type="Rhea" id="RHEA:51904"/>
        <dbReference type="Rhea" id="RHEA-COMP:13088"/>
        <dbReference type="Rhea" id="RHEA-COMP:14300"/>
        <dbReference type="ChEBI" id="CHEBI:15378"/>
        <dbReference type="ChEBI" id="CHEBI:29985"/>
        <dbReference type="ChEBI" id="CHEBI:30616"/>
        <dbReference type="ChEBI" id="CHEBI:43474"/>
        <dbReference type="ChEBI" id="CHEBI:134413"/>
        <dbReference type="ChEBI" id="CHEBI:456216"/>
        <dbReference type="EC" id="6.3.2.17"/>
    </reaction>
</comment>
<dbReference type="PANTHER" id="PTHR11136">
    <property type="entry name" value="FOLYLPOLYGLUTAMATE SYNTHASE-RELATED"/>
    <property type="match status" value="1"/>
</dbReference>
<evidence type="ECO:0000259" key="24">
    <source>
        <dbReference type="Pfam" id="PF02875"/>
    </source>
</evidence>
<evidence type="ECO:0000256" key="1">
    <source>
        <dbReference type="ARBA" id="ARBA00001946"/>
    </source>
</evidence>
<gene>
    <name evidence="26" type="primary">folC</name>
    <name evidence="26" type="ORF">Lste_3621</name>
</gene>
<dbReference type="GO" id="GO:0005524">
    <property type="term" value="F:ATP binding"/>
    <property type="evidence" value="ECO:0007669"/>
    <property type="project" value="UniProtKB-KW"/>
</dbReference>
<sequence>MSKPHPINPLTKRTEESEAQDDAERKDGMYATVHEDLGNESTQQFSSSVANQKKSLDEWLHDLETRNTQEIQLGLTRISEVAKKLGLHHPDCPVITVAGTNGKGSTVTSLETIYHVAGYKVGAYTSPHLIQFNERIRVNLSPIADDDLCQAFSIIDAAREKTSLTYFEMTTLAALWYFKKMDLDIIILEVGLGGRLDATNIVDAELSIITTIDFDHQDYLGTTLDAIGYEKAGILRPGKPFIYADINPPSSITNAAMQLSAPAYFYGQGFVIQEQDSVWSLHYNEQLTLTSVSGLPKPSIQLKSAAAAITACLLLADVLPVAHTHFQTAMQRIFIPGRLQLHEDTVSILFDVSHNPQSVKLLADTLHRLQKAKVHAVFSALKDKDILGLILPLKDCVDCWYPAQLDGKRAATADCLLTFFKDAEIPVEICYNNPLVAFETALKQAKPGDLIVIYGSFFTVSHVMANRRFNEISN</sequence>
<dbReference type="Pfam" id="PF02875">
    <property type="entry name" value="Mur_ligase_C"/>
    <property type="match status" value="1"/>
</dbReference>
<comment type="pathway">
    <text evidence="4">Cofactor biosynthesis; tetrahydrofolylpolyglutamate biosynthesis.</text>
</comment>
<dbReference type="GO" id="GO:0046654">
    <property type="term" value="P:tetrahydrofolate biosynthetic process"/>
    <property type="evidence" value="ECO:0007669"/>
    <property type="project" value="UniProtKB-UniPathway"/>
</dbReference>
<reference evidence="26 27" key="1">
    <citation type="submission" date="2015-11" db="EMBL/GenBank/DDBJ databases">
        <title>Genomic analysis of 38 Legionella species identifies large and diverse effector repertoires.</title>
        <authorList>
            <person name="Burstein D."/>
            <person name="Amaro F."/>
            <person name="Zusman T."/>
            <person name="Lifshitz Z."/>
            <person name="Cohen O."/>
            <person name="Gilbert J.A."/>
            <person name="Pupko T."/>
            <person name="Shuman H.A."/>
            <person name="Segal G."/>
        </authorList>
    </citation>
    <scope>NUCLEOTIDE SEQUENCE [LARGE SCALE GENOMIC DNA]</scope>
    <source>
        <strain evidence="26 27">IMVS3376</strain>
    </source>
</reference>
<evidence type="ECO:0000256" key="3">
    <source>
        <dbReference type="ARBA" id="ARBA00004799"/>
    </source>
</evidence>
<evidence type="ECO:0000259" key="25">
    <source>
        <dbReference type="Pfam" id="PF08245"/>
    </source>
</evidence>
<dbReference type="Proteomes" id="UP000054926">
    <property type="component" value="Unassembled WGS sequence"/>
</dbReference>
<keyword evidence="10 26" id="KW-0436">Ligase</keyword>
<evidence type="ECO:0000313" key="27">
    <source>
        <dbReference type="Proteomes" id="UP000054926"/>
    </source>
</evidence>
<evidence type="ECO:0000256" key="10">
    <source>
        <dbReference type="ARBA" id="ARBA00022598"/>
    </source>
</evidence>
<keyword evidence="12" id="KW-0547">Nucleotide-binding</keyword>
<comment type="similarity">
    <text evidence="5">Belongs to the folylpolyglutamate synthase family.</text>
</comment>
<comment type="catalytic activity">
    <reaction evidence="19">
        <text>(6S)-5,6,7,8-tetrahydrofolyl-(gamma-L-Glu)(n) + L-glutamate + ATP = (6S)-5,6,7,8-tetrahydrofolyl-(gamma-L-Glu)(n+1) + ADP + phosphate + H(+)</text>
        <dbReference type="Rhea" id="RHEA:10580"/>
        <dbReference type="Rhea" id="RHEA-COMP:14738"/>
        <dbReference type="Rhea" id="RHEA-COMP:14740"/>
        <dbReference type="ChEBI" id="CHEBI:15378"/>
        <dbReference type="ChEBI" id="CHEBI:29985"/>
        <dbReference type="ChEBI" id="CHEBI:30616"/>
        <dbReference type="ChEBI" id="CHEBI:43474"/>
        <dbReference type="ChEBI" id="CHEBI:141005"/>
        <dbReference type="ChEBI" id="CHEBI:456216"/>
        <dbReference type="EC" id="6.3.2.17"/>
    </reaction>
</comment>
<dbReference type="InterPro" id="IPR036615">
    <property type="entry name" value="Mur_ligase_C_dom_sf"/>
</dbReference>
<dbReference type="RefSeq" id="WP_237760527.1">
    <property type="nucleotide sequence ID" value="NZ_LNYY01000021.1"/>
</dbReference>
<dbReference type="AlphaFoldDB" id="A0A0W0ZEG1"/>
<comment type="subunit">
    <text evidence="6">Monomer.</text>
</comment>
<evidence type="ECO:0000256" key="21">
    <source>
        <dbReference type="ARBA" id="ARBA00049035"/>
    </source>
</evidence>
<dbReference type="InterPro" id="IPR036565">
    <property type="entry name" value="Mur-like_cat_sf"/>
</dbReference>
<dbReference type="InterPro" id="IPR004101">
    <property type="entry name" value="Mur_ligase_C"/>
</dbReference>
<dbReference type="GO" id="GO:0046656">
    <property type="term" value="P:folic acid biosynthetic process"/>
    <property type="evidence" value="ECO:0007669"/>
    <property type="project" value="UniProtKB-KW"/>
</dbReference>
<evidence type="ECO:0000256" key="2">
    <source>
        <dbReference type="ARBA" id="ARBA00002714"/>
    </source>
</evidence>
<dbReference type="InterPro" id="IPR013221">
    <property type="entry name" value="Mur_ligase_cen"/>
</dbReference>
<evidence type="ECO:0000256" key="19">
    <source>
        <dbReference type="ARBA" id="ARBA00047493"/>
    </source>
</evidence>
<evidence type="ECO:0000256" key="23">
    <source>
        <dbReference type="SAM" id="MobiDB-lite"/>
    </source>
</evidence>
<dbReference type="FunFam" id="3.40.1190.10:FF:000004">
    <property type="entry name" value="Dihydrofolate synthase/folylpolyglutamate synthase"/>
    <property type="match status" value="1"/>
</dbReference>
<dbReference type="GO" id="GO:0005737">
    <property type="term" value="C:cytoplasm"/>
    <property type="evidence" value="ECO:0007669"/>
    <property type="project" value="TreeGrafter"/>
</dbReference>
<feature type="compositionally biased region" description="Polar residues" evidence="23">
    <location>
        <begin position="39"/>
        <end position="49"/>
    </location>
</feature>
<evidence type="ECO:0000256" key="16">
    <source>
        <dbReference type="ARBA" id="ARBA00030048"/>
    </source>
</evidence>
<keyword evidence="15" id="KW-0289">Folate biosynthesis</keyword>
<dbReference type="STRING" id="947033.Lste_3621"/>
<comment type="catalytic activity">
    <reaction evidence="21">
        <text>(6R)-5,10-methylenetetrahydrofolyl-(gamma-L-Glu)(n) + L-glutamate + ATP = (6R)-5,10-methylenetetrahydrofolyl-(gamma-L-Glu)(n+1) + ADP + phosphate + H(+)</text>
        <dbReference type="Rhea" id="RHEA:51912"/>
        <dbReference type="Rhea" id="RHEA-COMP:13257"/>
        <dbReference type="Rhea" id="RHEA-COMP:13258"/>
        <dbReference type="ChEBI" id="CHEBI:15378"/>
        <dbReference type="ChEBI" id="CHEBI:29985"/>
        <dbReference type="ChEBI" id="CHEBI:30616"/>
        <dbReference type="ChEBI" id="CHEBI:43474"/>
        <dbReference type="ChEBI" id="CHEBI:136572"/>
        <dbReference type="ChEBI" id="CHEBI:456216"/>
        <dbReference type="EC" id="6.3.2.17"/>
    </reaction>
</comment>
<evidence type="ECO:0000256" key="4">
    <source>
        <dbReference type="ARBA" id="ARBA00005150"/>
    </source>
</evidence>
<evidence type="ECO:0000313" key="26">
    <source>
        <dbReference type="EMBL" id="KTD67415.1"/>
    </source>
</evidence>
<keyword evidence="27" id="KW-1185">Reference proteome</keyword>
<evidence type="ECO:0000256" key="18">
    <source>
        <dbReference type="ARBA" id="ARBA00032510"/>
    </source>
</evidence>
<evidence type="ECO:0000256" key="6">
    <source>
        <dbReference type="ARBA" id="ARBA00011245"/>
    </source>
</evidence>
<accession>A0A0W0ZEG1</accession>
<evidence type="ECO:0000256" key="15">
    <source>
        <dbReference type="ARBA" id="ARBA00022909"/>
    </source>
</evidence>
<dbReference type="Gene3D" id="3.40.1190.10">
    <property type="entry name" value="Mur-like, catalytic domain"/>
    <property type="match status" value="1"/>
</dbReference>
<feature type="region of interest" description="Disordered" evidence="23">
    <location>
        <begin position="1"/>
        <end position="49"/>
    </location>
</feature>
<comment type="function">
    <text evidence="2">Functions in two distinct reactions of the de novo folate biosynthetic pathway. Catalyzes the addition of a glutamate residue to dihydropteroate (7,8-dihydropteroate or H2Pte) to form dihydrofolate (7,8-dihydrofolate monoglutamate or H2Pte-Glu). Also catalyzes successive additions of L-glutamate to tetrahydrofolate or 10-formyltetrahydrofolate or 5,10-methylenetetrahydrofolate, leading to folylpolyglutamate derivatives.</text>
</comment>
<dbReference type="SUPFAM" id="SSF53623">
    <property type="entry name" value="MurD-like peptide ligases, catalytic domain"/>
    <property type="match status" value="1"/>
</dbReference>
<dbReference type="GO" id="GO:0004326">
    <property type="term" value="F:tetrahydrofolylpolyglutamate synthase activity"/>
    <property type="evidence" value="ECO:0007669"/>
    <property type="project" value="UniProtKB-EC"/>
</dbReference>
<dbReference type="NCBIfam" id="NF008101">
    <property type="entry name" value="PRK10846.1"/>
    <property type="match status" value="1"/>
</dbReference>
<dbReference type="PANTHER" id="PTHR11136:SF0">
    <property type="entry name" value="DIHYDROFOLATE SYNTHETASE-RELATED"/>
    <property type="match status" value="1"/>
</dbReference>